<evidence type="ECO:0000256" key="2">
    <source>
        <dbReference type="SAM" id="SignalP"/>
    </source>
</evidence>
<evidence type="ECO:0008006" key="5">
    <source>
        <dbReference type="Google" id="ProtNLM"/>
    </source>
</evidence>
<sequence length="212" mass="22805">MNRRMDRMTIAATVIAMTVFVSGCGTTNQGSAPSQTQSTTHPPQTTNHTTTPGNPTSFPASVAMVHFTITGSQLKSIQSAVKMIHGNPRTLGFGSGQKIYVPAALPKGQKFLSAYSGINSIFGTNVNLGFSGFNLDLSNKTPDIIKKVKTVTLSQGHTGTWYINKPGTGGTTYFLIYTIGKTNLIYYSNLKTLSFSQIEKTASQWIDLGSMH</sequence>
<gene>
    <name evidence="3" type="ORF">B2M26_12175</name>
</gene>
<name>A0A1V4ER23_9BACL</name>
<evidence type="ECO:0000313" key="3">
    <source>
        <dbReference type="EMBL" id="OPG15385.1"/>
    </source>
</evidence>
<evidence type="ECO:0000313" key="4">
    <source>
        <dbReference type="Proteomes" id="UP000190229"/>
    </source>
</evidence>
<accession>A0A1V4ER23</accession>
<dbReference type="EMBL" id="MWPS01000035">
    <property type="protein sequence ID" value="OPG15385.1"/>
    <property type="molecule type" value="Genomic_DNA"/>
</dbReference>
<feature type="region of interest" description="Disordered" evidence="1">
    <location>
        <begin position="27"/>
        <end position="57"/>
    </location>
</feature>
<dbReference type="Proteomes" id="UP000190229">
    <property type="component" value="Unassembled WGS sequence"/>
</dbReference>
<dbReference type="RefSeq" id="WP_079291499.1">
    <property type="nucleotide sequence ID" value="NZ_MWPS01000035.1"/>
</dbReference>
<dbReference type="AlphaFoldDB" id="A0A1V4ER23"/>
<feature type="signal peptide" evidence="2">
    <location>
        <begin position="1"/>
        <end position="23"/>
    </location>
</feature>
<organism evidence="3 4">
    <name type="scientific">Ferroacidibacillus organovorans</name>
    <dbReference type="NCBI Taxonomy" id="1765683"/>
    <lineage>
        <taxon>Bacteria</taxon>
        <taxon>Bacillati</taxon>
        <taxon>Bacillota</taxon>
        <taxon>Bacilli</taxon>
        <taxon>Bacillales</taxon>
        <taxon>Alicyclobacillaceae</taxon>
        <taxon>Ferroacidibacillus</taxon>
    </lineage>
</organism>
<reference evidence="3 4" key="1">
    <citation type="submission" date="2017-02" db="EMBL/GenBank/DDBJ databases">
        <title>Draft genome of Acidibacillus ferrooxidans Huett2.</title>
        <authorList>
            <person name="Schopf S."/>
        </authorList>
    </citation>
    <scope>NUCLEOTIDE SEQUENCE [LARGE SCALE GENOMIC DNA]</scope>
    <source>
        <strain evidence="3 4">Huett2</strain>
    </source>
</reference>
<dbReference type="PROSITE" id="PS51257">
    <property type="entry name" value="PROKAR_LIPOPROTEIN"/>
    <property type="match status" value="1"/>
</dbReference>
<protein>
    <recommendedName>
        <fullName evidence="5">DUF4309 domain-containing protein</fullName>
    </recommendedName>
</protein>
<comment type="caution">
    <text evidence="3">The sequence shown here is derived from an EMBL/GenBank/DDBJ whole genome shotgun (WGS) entry which is preliminary data.</text>
</comment>
<proteinExistence type="predicted"/>
<keyword evidence="4" id="KW-1185">Reference proteome</keyword>
<keyword evidence="2" id="KW-0732">Signal</keyword>
<feature type="compositionally biased region" description="Low complexity" evidence="1">
    <location>
        <begin position="33"/>
        <end position="57"/>
    </location>
</feature>
<feature type="chain" id="PRO_5038752066" description="DUF4309 domain-containing protein" evidence="2">
    <location>
        <begin position="24"/>
        <end position="212"/>
    </location>
</feature>
<evidence type="ECO:0000256" key="1">
    <source>
        <dbReference type="SAM" id="MobiDB-lite"/>
    </source>
</evidence>